<dbReference type="GO" id="GO:0003723">
    <property type="term" value="F:RNA binding"/>
    <property type="evidence" value="ECO:0007669"/>
    <property type="project" value="UniProtKB-UniRule"/>
</dbReference>
<dbReference type="PANTHER" id="PTHR23105">
    <property type="entry name" value="RIBOSOMAL PROTEIN L7AE FAMILY MEMBER"/>
    <property type="match status" value="1"/>
</dbReference>
<feature type="domain" description="Ribosomal protein eL8/eL30/eS12/Gadd45" evidence="11">
    <location>
        <begin position="57"/>
        <end position="145"/>
    </location>
</feature>
<dbReference type="InterPro" id="IPR002415">
    <property type="entry name" value="H/ACA_rnp_Nhp2-like"/>
</dbReference>
<dbReference type="InterPro" id="IPR018492">
    <property type="entry name" value="Ribosomal_eL8/Nhp2"/>
</dbReference>
<dbReference type="Gene3D" id="3.30.1330.30">
    <property type="match status" value="1"/>
</dbReference>
<evidence type="ECO:0000256" key="9">
    <source>
        <dbReference type="RuleBase" id="RU366039"/>
    </source>
</evidence>
<keyword evidence="5 9" id="KW-0694">RNA-binding</keyword>
<comment type="function">
    <text evidence="9">Required for ribosome biogenesis. Part of a complex which catalyzes pseudouridylation of rRNA. This involves the isomerization of uridine such that the ribose is subsequently attached to C5, instead of the normal N1. Pseudouridine ('psi') residues may serve to stabilize the conformation of rRNAs.</text>
</comment>
<gene>
    <name evidence="12" type="ORF">M0812_13538</name>
</gene>
<proteinExistence type="inferred from homology"/>
<dbReference type="Pfam" id="PF01248">
    <property type="entry name" value="Ribosomal_L7Ae"/>
    <property type="match status" value="1"/>
</dbReference>
<comment type="caution">
    <text evidence="12">The sequence shown here is derived from an EMBL/GenBank/DDBJ whole genome shotgun (WGS) entry which is preliminary data.</text>
</comment>
<name>A0AAV7ZMF5_9EUKA</name>
<evidence type="ECO:0000256" key="1">
    <source>
        <dbReference type="ARBA" id="ARBA00004604"/>
    </source>
</evidence>
<evidence type="ECO:0000313" key="13">
    <source>
        <dbReference type="Proteomes" id="UP001146793"/>
    </source>
</evidence>
<keyword evidence="8 9" id="KW-0687">Ribonucleoprotein</keyword>
<dbReference type="InterPro" id="IPR050257">
    <property type="entry name" value="eL8/uL1-like"/>
</dbReference>
<keyword evidence="6" id="KW-0508">mRNA splicing</keyword>
<keyword evidence="7 9" id="KW-0539">Nucleus</keyword>
<evidence type="ECO:0000256" key="3">
    <source>
        <dbReference type="ARBA" id="ARBA00022664"/>
    </source>
</evidence>
<organism evidence="12 13">
    <name type="scientific">Anaeramoeba flamelloides</name>
    <dbReference type="NCBI Taxonomy" id="1746091"/>
    <lineage>
        <taxon>Eukaryota</taxon>
        <taxon>Metamonada</taxon>
        <taxon>Anaeramoebidae</taxon>
        <taxon>Anaeramoeba</taxon>
    </lineage>
</organism>
<evidence type="ECO:0000256" key="6">
    <source>
        <dbReference type="ARBA" id="ARBA00023187"/>
    </source>
</evidence>
<dbReference type="GO" id="GO:0031120">
    <property type="term" value="P:snRNA pseudouridine synthesis"/>
    <property type="evidence" value="ECO:0007669"/>
    <property type="project" value="UniProtKB-UniRule"/>
</dbReference>
<comment type="subcellular location">
    <subcellularLocation>
        <location evidence="1 9">Nucleus</location>
        <location evidence="1 9">Nucleolus</location>
    </subcellularLocation>
</comment>
<dbReference type="FunFam" id="3.30.1330.30:FF:000002">
    <property type="entry name" value="NHP2-like protein 1 homolog"/>
    <property type="match status" value="1"/>
</dbReference>
<feature type="region of interest" description="Disordered" evidence="10">
    <location>
        <begin position="1"/>
        <end position="42"/>
    </location>
</feature>
<dbReference type="AlphaFoldDB" id="A0AAV7ZMF5"/>
<evidence type="ECO:0000256" key="4">
    <source>
        <dbReference type="ARBA" id="ARBA00022728"/>
    </source>
</evidence>
<comment type="function">
    <text evidence="9">Common component of the spliceosome and rRNA processing machinery.</text>
</comment>
<reference evidence="12" key="1">
    <citation type="submission" date="2022-08" db="EMBL/GenBank/DDBJ databases">
        <title>Novel sulphate-reducing endosymbionts in the free-living metamonad Anaeramoeba.</title>
        <authorList>
            <person name="Jerlstrom-Hultqvist J."/>
            <person name="Cepicka I."/>
            <person name="Gallot-Lavallee L."/>
            <person name="Salas-Leiva D."/>
            <person name="Curtis B.A."/>
            <person name="Zahonova K."/>
            <person name="Pipaliya S."/>
            <person name="Dacks J."/>
            <person name="Roger A.J."/>
        </authorList>
    </citation>
    <scope>NUCLEOTIDE SEQUENCE</scope>
    <source>
        <strain evidence="12">Busselton2</strain>
    </source>
</reference>
<dbReference type="Proteomes" id="UP001146793">
    <property type="component" value="Unassembled WGS sequence"/>
</dbReference>
<evidence type="ECO:0000256" key="8">
    <source>
        <dbReference type="ARBA" id="ARBA00023274"/>
    </source>
</evidence>
<evidence type="ECO:0000256" key="2">
    <source>
        <dbReference type="ARBA" id="ARBA00007337"/>
    </source>
</evidence>
<dbReference type="PRINTS" id="PR00881">
    <property type="entry name" value="L7ARS6FAMILY"/>
</dbReference>
<dbReference type="InterPro" id="IPR004038">
    <property type="entry name" value="Ribosomal_eL8/eL30/eS12/Gad45"/>
</dbReference>
<accession>A0AAV7ZMF5</accession>
<dbReference type="SUPFAM" id="SSF55315">
    <property type="entry name" value="L30e-like"/>
    <property type="match status" value="1"/>
</dbReference>
<dbReference type="InterPro" id="IPR029064">
    <property type="entry name" value="Ribosomal_eL30-like_sf"/>
</dbReference>
<feature type="compositionally biased region" description="Basic and acidic residues" evidence="10">
    <location>
        <begin position="1"/>
        <end position="14"/>
    </location>
</feature>
<evidence type="ECO:0000259" key="11">
    <source>
        <dbReference type="Pfam" id="PF01248"/>
    </source>
</evidence>
<keyword evidence="4" id="KW-0747">Spliceosome</keyword>
<evidence type="ECO:0000256" key="7">
    <source>
        <dbReference type="ARBA" id="ARBA00023242"/>
    </source>
</evidence>
<dbReference type="GO" id="GO:0031429">
    <property type="term" value="C:box H/ACA snoRNP complex"/>
    <property type="evidence" value="ECO:0007669"/>
    <property type="project" value="UniProtKB-UniRule"/>
</dbReference>
<dbReference type="GO" id="GO:0000398">
    <property type="term" value="P:mRNA splicing, via spliceosome"/>
    <property type="evidence" value="ECO:0007669"/>
    <property type="project" value="UniProtKB-UniRule"/>
</dbReference>
<protein>
    <recommendedName>
        <fullName evidence="9">H/ACA ribonucleoprotein complex subunit 2</fullName>
    </recommendedName>
    <alternativeName>
        <fullName evidence="9">Nucleolar protein family A member 2</fullName>
    </alternativeName>
</protein>
<feature type="compositionally biased region" description="Basic residues" evidence="10">
    <location>
        <begin position="15"/>
        <end position="42"/>
    </location>
</feature>
<evidence type="ECO:0000256" key="10">
    <source>
        <dbReference type="SAM" id="MobiDB-lite"/>
    </source>
</evidence>
<keyword evidence="3" id="KW-0507">mRNA processing</keyword>
<dbReference type="GO" id="GO:0005681">
    <property type="term" value="C:spliceosomal complex"/>
    <property type="evidence" value="ECO:0007669"/>
    <property type="project" value="UniProtKB-KW"/>
</dbReference>
<comment type="similarity">
    <text evidence="2 9">Belongs to the eukaryotic ribosomal protein eL8 family.</text>
</comment>
<sequence length="162" mass="18847">MEEEKIEKEEEEKKEKKKDKKKKKKKDKKEKKKKKDKKNKRDKRIMPFAEKQLLIKILDLCKEAVEYKQLRKGANEATKFVNRGKAELVIITADADPLEIVLHFPIICEDKNVPYVFIPSSKILGESCKISRPIIACVIVKQEGSPLNQKIEDLKTEIESNI</sequence>
<dbReference type="EMBL" id="JANTQA010000029">
    <property type="protein sequence ID" value="KAJ3441525.1"/>
    <property type="molecule type" value="Genomic_DNA"/>
</dbReference>
<evidence type="ECO:0000313" key="12">
    <source>
        <dbReference type="EMBL" id="KAJ3441525.1"/>
    </source>
</evidence>
<dbReference type="PRINTS" id="PR00883">
    <property type="entry name" value="NUCLEARHMG"/>
</dbReference>
<evidence type="ECO:0000256" key="5">
    <source>
        <dbReference type="ARBA" id="ARBA00022884"/>
    </source>
</evidence>